<accession>A0A835PUB3</accession>
<sequence length="64" mass="7544">MAAMPAQPCTNMNSEERPSMMYWPLTRPGRKNTGRTTSVRWFYELAIPGRSTIRYKMRPETMQM</sequence>
<reference evidence="3 4" key="1">
    <citation type="journal article" date="2020" name="Nat. Food">
        <title>A phased Vanilla planifolia genome enables genetic improvement of flavour and production.</title>
        <authorList>
            <person name="Hasing T."/>
            <person name="Tang H."/>
            <person name="Brym M."/>
            <person name="Khazi F."/>
            <person name="Huang T."/>
            <person name="Chambers A.H."/>
        </authorList>
    </citation>
    <scope>NUCLEOTIDE SEQUENCE [LARGE SCALE GENOMIC DNA]</scope>
    <source>
        <tissue evidence="2">Leaf</tissue>
    </source>
</reference>
<evidence type="ECO:0000313" key="1">
    <source>
        <dbReference type="EMBL" id="KAG0458111.1"/>
    </source>
</evidence>
<gene>
    <name evidence="2" type="ORF">HPP92_023002</name>
    <name evidence="1" type="ORF">HPP92_023268</name>
</gene>
<dbReference type="Proteomes" id="UP000636800">
    <property type="component" value="Chromosome 12"/>
</dbReference>
<keyword evidence="3" id="KW-1185">Reference proteome</keyword>
<evidence type="ECO:0000313" key="3">
    <source>
        <dbReference type="Proteomes" id="UP000636800"/>
    </source>
</evidence>
<name>A0A835PUB3_VANPL</name>
<dbReference type="EMBL" id="JADCNL010000012">
    <property type="protein sequence ID" value="KAG0458111.1"/>
    <property type="molecule type" value="Genomic_DNA"/>
</dbReference>
<protein>
    <submittedName>
        <fullName evidence="2">Uncharacterized protein</fullName>
    </submittedName>
</protein>
<evidence type="ECO:0000313" key="4">
    <source>
        <dbReference type="Proteomes" id="UP000639772"/>
    </source>
</evidence>
<dbReference type="AlphaFoldDB" id="A0A835PUB3"/>
<proteinExistence type="predicted"/>
<dbReference type="EMBL" id="JADCNM010000012">
    <property type="protein sequence ID" value="KAG0459874.1"/>
    <property type="molecule type" value="Genomic_DNA"/>
</dbReference>
<evidence type="ECO:0000313" key="2">
    <source>
        <dbReference type="EMBL" id="KAG0459874.1"/>
    </source>
</evidence>
<organism evidence="2 4">
    <name type="scientific">Vanilla planifolia</name>
    <name type="common">Vanilla</name>
    <dbReference type="NCBI Taxonomy" id="51239"/>
    <lineage>
        <taxon>Eukaryota</taxon>
        <taxon>Viridiplantae</taxon>
        <taxon>Streptophyta</taxon>
        <taxon>Embryophyta</taxon>
        <taxon>Tracheophyta</taxon>
        <taxon>Spermatophyta</taxon>
        <taxon>Magnoliopsida</taxon>
        <taxon>Liliopsida</taxon>
        <taxon>Asparagales</taxon>
        <taxon>Orchidaceae</taxon>
        <taxon>Vanilloideae</taxon>
        <taxon>Vanilleae</taxon>
        <taxon>Vanilla</taxon>
    </lineage>
</organism>
<comment type="caution">
    <text evidence="2">The sequence shown here is derived from an EMBL/GenBank/DDBJ whole genome shotgun (WGS) entry which is preliminary data.</text>
</comment>
<dbReference type="Proteomes" id="UP000639772">
    <property type="component" value="Chromosome 12"/>
</dbReference>